<evidence type="ECO:0000313" key="1">
    <source>
        <dbReference type="EMBL" id="CAG8697402.1"/>
    </source>
</evidence>
<feature type="non-terminal residue" evidence="1">
    <location>
        <position position="192"/>
    </location>
</feature>
<name>A0ACA9PBE2_9GLOM</name>
<dbReference type="EMBL" id="CAJVPM010038142">
    <property type="protein sequence ID" value="CAG8697402.1"/>
    <property type="molecule type" value="Genomic_DNA"/>
</dbReference>
<proteinExistence type="predicted"/>
<feature type="non-terminal residue" evidence="1">
    <location>
        <position position="1"/>
    </location>
</feature>
<dbReference type="Proteomes" id="UP000789860">
    <property type="component" value="Unassembled WGS sequence"/>
</dbReference>
<sequence length="192" mass="20368">QTPTSSATSQPTSPSPPAGPKAARRSRRLCSRCMARVLVGVWSFGIVPGFEMEGLIDRLRIETWGFLSEKRNSYYSLTSVSYMQMHLVLCWNPRSFSPGFLITAIIVTVVTSTIAPVGSGGGVVVLGMGSTGSKENCGGGRSRSEGEGAWGCSCGSSWFAFDNVDAEAEAAALMMSAAYANHCQLFLCSAFV</sequence>
<comment type="caution">
    <text evidence="1">The sequence shown here is derived from an EMBL/GenBank/DDBJ whole genome shotgun (WGS) entry which is preliminary data.</text>
</comment>
<organism evidence="1 2">
    <name type="scientific">Scutellospora calospora</name>
    <dbReference type="NCBI Taxonomy" id="85575"/>
    <lineage>
        <taxon>Eukaryota</taxon>
        <taxon>Fungi</taxon>
        <taxon>Fungi incertae sedis</taxon>
        <taxon>Mucoromycota</taxon>
        <taxon>Glomeromycotina</taxon>
        <taxon>Glomeromycetes</taxon>
        <taxon>Diversisporales</taxon>
        <taxon>Gigasporaceae</taxon>
        <taxon>Scutellospora</taxon>
    </lineage>
</organism>
<evidence type="ECO:0000313" key="2">
    <source>
        <dbReference type="Proteomes" id="UP000789860"/>
    </source>
</evidence>
<keyword evidence="2" id="KW-1185">Reference proteome</keyword>
<reference evidence="1" key="1">
    <citation type="submission" date="2021-06" db="EMBL/GenBank/DDBJ databases">
        <authorList>
            <person name="Kallberg Y."/>
            <person name="Tangrot J."/>
            <person name="Rosling A."/>
        </authorList>
    </citation>
    <scope>NUCLEOTIDE SEQUENCE</scope>
    <source>
        <strain evidence="1">AU212A</strain>
    </source>
</reference>
<accession>A0ACA9PBE2</accession>
<gene>
    <name evidence="1" type="ORF">SCALOS_LOCUS10370</name>
</gene>
<protein>
    <submittedName>
        <fullName evidence="1">1656_t:CDS:1</fullName>
    </submittedName>
</protein>